<organism evidence="2 3">
    <name type="scientific">Kiloniella laminariae</name>
    <dbReference type="NCBI Taxonomy" id="454162"/>
    <lineage>
        <taxon>Bacteria</taxon>
        <taxon>Pseudomonadati</taxon>
        <taxon>Pseudomonadota</taxon>
        <taxon>Alphaproteobacteria</taxon>
        <taxon>Rhodospirillales</taxon>
        <taxon>Kiloniellaceae</taxon>
        <taxon>Kiloniella</taxon>
    </lineage>
</organism>
<dbReference type="SUPFAM" id="SSF53300">
    <property type="entry name" value="vWA-like"/>
    <property type="match status" value="1"/>
</dbReference>
<dbReference type="PANTHER" id="PTHR10579">
    <property type="entry name" value="CALCIUM-ACTIVATED CHLORIDE CHANNEL REGULATOR"/>
    <property type="match status" value="1"/>
</dbReference>
<evidence type="ECO:0000313" key="3">
    <source>
        <dbReference type="Proteomes" id="UP001069802"/>
    </source>
</evidence>
<proteinExistence type="predicted"/>
<dbReference type="PANTHER" id="PTHR10579:SF43">
    <property type="entry name" value="ZINC FINGER (C3HC4-TYPE RING FINGER) FAMILY PROTEIN"/>
    <property type="match status" value="1"/>
</dbReference>
<dbReference type="PROSITE" id="PS50234">
    <property type="entry name" value="VWFA"/>
    <property type="match status" value="1"/>
</dbReference>
<dbReference type="InterPro" id="IPR051266">
    <property type="entry name" value="CLCR"/>
</dbReference>
<dbReference type="InterPro" id="IPR036465">
    <property type="entry name" value="vWFA_dom_sf"/>
</dbReference>
<reference evidence="2" key="1">
    <citation type="submission" date="2022-12" db="EMBL/GenBank/DDBJ databases">
        <title>Bacterial isolates from different developmental stages of Nematostella vectensis.</title>
        <authorList>
            <person name="Fraune S."/>
        </authorList>
    </citation>
    <scope>NUCLEOTIDE SEQUENCE</scope>
    <source>
        <strain evidence="2">G21630-S1</strain>
    </source>
</reference>
<accession>A0ABT4LEF1</accession>
<name>A0ABT4LEF1_9PROT</name>
<dbReference type="InterPro" id="IPR002035">
    <property type="entry name" value="VWF_A"/>
</dbReference>
<comment type="caution">
    <text evidence="2">The sequence shown here is derived from an EMBL/GenBank/DDBJ whole genome shotgun (WGS) entry which is preliminary data.</text>
</comment>
<dbReference type="Pfam" id="PF00092">
    <property type="entry name" value="VWA"/>
    <property type="match status" value="1"/>
</dbReference>
<dbReference type="InterPro" id="IPR022156">
    <property type="entry name" value="Uncharacterised_YfbK_N"/>
</dbReference>
<dbReference type="EMBL" id="JAPWGY010000001">
    <property type="protein sequence ID" value="MCZ4279475.1"/>
    <property type="molecule type" value="Genomic_DNA"/>
</dbReference>
<dbReference type="Proteomes" id="UP001069802">
    <property type="component" value="Unassembled WGS sequence"/>
</dbReference>
<dbReference type="CDD" id="cd01465">
    <property type="entry name" value="vWA_subgroup"/>
    <property type="match status" value="1"/>
</dbReference>
<dbReference type="Pfam" id="PF12450">
    <property type="entry name" value="vWF_A"/>
    <property type="match status" value="1"/>
</dbReference>
<evidence type="ECO:0000259" key="1">
    <source>
        <dbReference type="PROSITE" id="PS50234"/>
    </source>
</evidence>
<dbReference type="RefSeq" id="WP_269421681.1">
    <property type="nucleotide sequence ID" value="NZ_JAPWGY010000001.1"/>
</dbReference>
<feature type="domain" description="VWFA" evidence="1">
    <location>
        <begin position="203"/>
        <end position="381"/>
    </location>
</feature>
<dbReference type="InterPro" id="IPR021908">
    <property type="entry name" value="YfbK_C"/>
</dbReference>
<protein>
    <submittedName>
        <fullName evidence="2">VWA domain-containing protein</fullName>
    </submittedName>
</protein>
<sequence length="577" mass="62867">MATDQNGRTGRQSRRVQVLMRSVAISTLLFVAACGQREQEIAQRDTSSLLPPPPVAPISKQSAEPLLEAEQGRALTLATGQSFYDSAFPAPEENRENYKRPEDNPVKQVVKDPVSTFSIDVDTGAYANTRRFIEDGYLPPVDAVRVEELINYFSYDYPLPDSREQPFSVTTEVAPTPWNARTKLVHIGLKAFDIPTEQRPAANLVFLVDVSGSMHATDKLPLLQSSLRLMVNKMTAADRISLVTYAGSTEVVLPATSGAEKAKIMAAIDQLTAGGSTNGGAGIRLAYAEAQKEFIKGGINRILLATDGDVNVGTVDFDDLKKLIEGKRKSGVSLTTLGFGTGNYNDHLLEQLADAGNGNHAYIDSLSEARKVLVEELSSTLITVAKDVKLQVEFNPSVVAEYRLVGYENRQLQREDFNNDKVDAGEIGAGHTVTALYEIALVGSDGLSVDPLRYGQKPGESEGTSGKGADASNLNNELAFLRVRYKAPEEETSKLMEFPIHRDQILSENQFPSERFRFSAAVASFGQILRDSPYSGDMSLSDTAKLAKSALGEDPFGYRREFLNLVDLASSLEVAKK</sequence>
<keyword evidence="3" id="KW-1185">Reference proteome</keyword>
<evidence type="ECO:0000313" key="2">
    <source>
        <dbReference type="EMBL" id="MCZ4279475.1"/>
    </source>
</evidence>
<dbReference type="Pfam" id="PF12034">
    <property type="entry name" value="YfbK_C"/>
    <property type="match status" value="1"/>
</dbReference>
<dbReference type="SMART" id="SM00327">
    <property type="entry name" value="VWA"/>
    <property type="match status" value="1"/>
</dbReference>
<dbReference type="Gene3D" id="3.40.50.410">
    <property type="entry name" value="von Willebrand factor, type A domain"/>
    <property type="match status" value="1"/>
</dbReference>
<gene>
    <name evidence="2" type="ORF">O4H49_01720</name>
</gene>